<protein>
    <recommendedName>
        <fullName evidence="3">F-box domain-containing protein</fullName>
    </recommendedName>
</protein>
<evidence type="ECO:0000256" key="2">
    <source>
        <dbReference type="SAM" id="MobiDB-lite"/>
    </source>
</evidence>
<evidence type="ECO:0000256" key="1">
    <source>
        <dbReference type="SAM" id="Coils"/>
    </source>
</evidence>
<evidence type="ECO:0000259" key="3">
    <source>
        <dbReference type="Pfam" id="PF12937"/>
    </source>
</evidence>
<dbReference type="PANTHER" id="PTHR38926:SF5">
    <property type="entry name" value="F-BOX AND LEUCINE-RICH REPEAT PROTEIN 6"/>
    <property type="match status" value="1"/>
</dbReference>
<dbReference type="InterPro" id="IPR032675">
    <property type="entry name" value="LRR_dom_sf"/>
</dbReference>
<reference evidence="4 5" key="1">
    <citation type="submission" date="2024-02" db="EMBL/GenBank/DDBJ databases">
        <title>A draft genome for the cacao thread blight pathogen Marasmius crinis-equi.</title>
        <authorList>
            <person name="Cohen S.P."/>
            <person name="Baruah I.K."/>
            <person name="Amoako-Attah I."/>
            <person name="Bukari Y."/>
            <person name="Meinhardt L.W."/>
            <person name="Bailey B.A."/>
        </authorList>
    </citation>
    <scope>NUCLEOTIDE SEQUENCE [LARGE SCALE GENOMIC DNA]</scope>
    <source>
        <strain evidence="4 5">GH-76</strain>
    </source>
</reference>
<feature type="region of interest" description="Disordered" evidence="2">
    <location>
        <begin position="1"/>
        <end position="23"/>
    </location>
</feature>
<dbReference type="Gene3D" id="3.80.10.10">
    <property type="entry name" value="Ribonuclease Inhibitor"/>
    <property type="match status" value="1"/>
</dbReference>
<sequence length="536" mass="61169">MSFEPTAPIASHRKSQSLSSSRSTEMRNLFRHTITSSERASITQYILDAENDVKDYQAEINRLKTTIWALENKKDALKKSMKRFKFLLSPVYRLPPEILITIFDFCCDTNELQAKDDHFPMALTLSRVCGRWRDILLSTPRLWTSLSIYFHGWGKNQQRSTGLTRLFMERSEKLGLRVAMDFSNADERIEDVLPALTSLTQNSFRWNHLKLIIPASIIKNRVFESIRGRLPMLEHLYLTGCGPSEDVEDAHIDLFEDCPSLQSFEYKASSPSIIATVPWHQVKTLKLCNYYSTFAFDRLALCRNAERLRLHIVGGGREYKNHIVSSLKDLSLTVHEQVDVSSIFRYSTLRQLTRLDIRGLFDEPDEGWMSWDEQPVQSFLIRSCCSITSLHLQWLPITDEQMISLLRQMPVLSLVHVEEYRNNAGENKIVTPPFLNSLLVDHGSSSTSCPALLPRLAELTLVVHQAGLDPETLQRVVTSRWLPDDSYATEVGVACLEAFRLTVMGKDASIVETFAGLLCFRDAGMRMTLSHLSITS</sequence>
<dbReference type="Proteomes" id="UP001465976">
    <property type="component" value="Unassembled WGS sequence"/>
</dbReference>
<accession>A0ABR3FRR6</accession>
<proteinExistence type="predicted"/>
<gene>
    <name evidence="4" type="ORF">V5O48_003831</name>
</gene>
<evidence type="ECO:0000313" key="5">
    <source>
        <dbReference type="Proteomes" id="UP001465976"/>
    </source>
</evidence>
<feature type="coiled-coil region" evidence="1">
    <location>
        <begin position="46"/>
        <end position="80"/>
    </location>
</feature>
<organism evidence="4 5">
    <name type="scientific">Marasmius crinis-equi</name>
    <dbReference type="NCBI Taxonomy" id="585013"/>
    <lineage>
        <taxon>Eukaryota</taxon>
        <taxon>Fungi</taxon>
        <taxon>Dikarya</taxon>
        <taxon>Basidiomycota</taxon>
        <taxon>Agaricomycotina</taxon>
        <taxon>Agaricomycetes</taxon>
        <taxon>Agaricomycetidae</taxon>
        <taxon>Agaricales</taxon>
        <taxon>Marasmiineae</taxon>
        <taxon>Marasmiaceae</taxon>
        <taxon>Marasmius</taxon>
    </lineage>
</organism>
<keyword evidence="1" id="KW-0175">Coiled coil</keyword>
<dbReference type="EMBL" id="JBAHYK010000116">
    <property type="protein sequence ID" value="KAL0578165.1"/>
    <property type="molecule type" value="Genomic_DNA"/>
</dbReference>
<dbReference type="SUPFAM" id="SSF52047">
    <property type="entry name" value="RNI-like"/>
    <property type="match status" value="1"/>
</dbReference>
<dbReference type="PANTHER" id="PTHR38926">
    <property type="entry name" value="F-BOX DOMAIN CONTAINING PROTEIN, EXPRESSED"/>
    <property type="match status" value="1"/>
</dbReference>
<dbReference type="Pfam" id="PF12937">
    <property type="entry name" value="F-box-like"/>
    <property type="match status" value="1"/>
</dbReference>
<feature type="domain" description="F-box" evidence="3">
    <location>
        <begin position="93"/>
        <end position="148"/>
    </location>
</feature>
<name>A0ABR3FRR6_9AGAR</name>
<comment type="caution">
    <text evidence="4">The sequence shown here is derived from an EMBL/GenBank/DDBJ whole genome shotgun (WGS) entry which is preliminary data.</text>
</comment>
<dbReference type="Gene3D" id="1.20.1280.50">
    <property type="match status" value="1"/>
</dbReference>
<dbReference type="InterPro" id="IPR001810">
    <property type="entry name" value="F-box_dom"/>
</dbReference>
<keyword evidence="5" id="KW-1185">Reference proteome</keyword>
<evidence type="ECO:0000313" key="4">
    <source>
        <dbReference type="EMBL" id="KAL0578165.1"/>
    </source>
</evidence>